<keyword evidence="1" id="KW-0812">Transmembrane</keyword>
<keyword evidence="1" id="KW-0472">Membrane</keyword>
<evidence type="ECO:0008006" key="5">
    <source>
        <dbReference type="Google" id="ProtNLM"/>
    </source>
</evidence>
<reference evidence="3 4" key="1">
    <citation type="submission" date="2020-03" db="EMBL/GenBank/DDBJ databases">
        <title>Two novel Motilibacter sp.</title>
        <authorList>
            <person name="Liu S."/>
        </authorList>
    </citation>
    <scope>NUCLEOTIDE SEQUENCE [LARGE SCALE GENOMIC DNA]</scope>
    <source>
        <strain evidence="3 4">E257</strain>
    </source>
</reference>
<sequence>MSLLLVLLRLLVSSRRCLAAWTVYAALLAAVYASDAGPPLPAYASTAGALCAVALWIVLTGFVTDRSTTSLLAAAAGGAARLHGLQAAAGLVASLPLVALAVGWGWAAGPHPAASRTLAVGLLAHLAAVLVGGGVGALASPPVLRDRALCLAVAVGALVLAFTVPPATPLGPLLRGLNARSAGLADAAAWGLAAAGWGLVLTCAGAVVAHRRNSYGTGAPS</sequence>
<evidence type="ECO:0000256" key="2">
    <source>
        <dbReference type="SAM" id="SignalP"/>
    </source>
</evidence>
<feature type="transmembrane region" description="Helical" evidence="1">
    <location>
        <begin position="43"/>
        <end position="64"/>
    </location>
</feature>
<organism evidence="3 4">
    <name type="scientific">Motilibacter deserti</name>
    <dbReference type="NCBI Taxonomy" id="2714956"/>
    <lineage>
        <taxon>Bacteria</taxon>
        <taxon>Bacillati</taxon>
        <taxon>Actinomycetota</taxon>
        <taxon>Actinomycetes</taxon>
        <taxon>Motilibacterales</taxon>
        <taxon>Motilibacteraceae</taxon>
        <taxon>Motilibacter</taxon>
    </lineage>
</organism>
<comment type="caution">
    <text evidence="3">The sequence shown here is derived from an EMBL/GenBank/DDBJ whole genome shotgun (WGS) entry which is preliminary data.</text>
</comment>
<dbReference type="EMBL" id="JAANNP010000001">
    <property type="protein sequence ID" value="NHC13118.1"/>
    <property type="molecule type" value="Genomic_DNA"/>
</dbReference>
<dbReference type="Proteomes" id="UP000800981">
    <property type="component" value="Unassembled WGS sequence"/>
</dbReference>
<evidence type="ECO:0000313" key="4">
    <source>
        <dbReference type="Proteomes" id="UP000800981"/>
    </source>
</evidence>
<feature type="transmembrane region" description="Helical" evidence="1">
    <location>
        <begin position="85"/>
        <end position="106"/>
    </location>
</feature>
<feature type="chain" id="PRO_5045774759" description="ABC-2 type transport system permease protein" evidence="2">
    <location>
        <begin position="20"/>
        <end position="221"/>
    </location>
</feature>
<gene>
    <name evidence="3" type="ORF">G9H71_04910</name>
</gene>
<proteinExistence type="predicted"/>
<accession>A0ABX0GRK9</accession>
<evidence type="ECO:0000256" key="1">
    <source>
        <dbReference type="SAM" id="Phobius"/>
    </source>
</evidence>
<feature type="transmembrane region" description="Helical" evidence="1">
    <location>
        <begin position="148"/>
        <end position="167"/>
    </location>
</feature>
<keyword evidence="1" id="KW-1133">Transmembrane helix</keyword>
<feature type="transmembrane region" description="Helical" evidence="1">
    <location>
        <begin position="187"/>
        <end position="209"/>
    </location>
</feature>
<evidence type="ECO:0000313" key="3">
    <source>
        <dbReference type="EMBL" id="NHC13118.1"/>
    </source>
</evidence>
<keyword evidence="4" id="KW-1185">Reference proteome</keyword>
<feature type="signal peptide" evidence="2">
    <location>
        <begin position="1"/>
        <end position="19"/>
    </location>
</feature>
<keyword evidence="2" id="KW-0732">Signal</keyword>
<feature type="transmembrane region" description="Helical" evidence="1">
    <location>
        <begin position="118"/>
        <end position="139"/>
    </location>
</feature>
<protein>
    <recommendedName>
        <fullName evidence="5">ABC-2 type transport system permease protein</fullName>
    </recommendedName>
</protein>
<name>A0ABX0GRK9_9ACTN</name>